<feature type="domain" description="Phasin" evidence="1">
    <location>
        <begin position="10"/>
        <end position="102"/>
    </location>
</feature>
<comment type="caution">
    <text evidence="2">The sequence shown here is derived from an EMBL/GenBank/DDBJ whole genome shotgun (WGS) entry which is preliminary data.</text>
</comment>
<dbReference type="InterPro" id="IPR018968">
    <property type="entry name" value="Phasin"/>
</dbReference>
<protein>
    <submittedName>
        <fullName evidence="2">Phasin family protein</fullName>
    </submittedName>
</protein>
<dbReference type="EMBL" id="QQSY01000004">
    <property type="protein sequence ID" value="RDI97823.1"/>
    <property type="molecule type" value="Genomic_DNA"/>
</dbReference>
<reference evidence="2 3" key="1">
    <citation type="submission" date="2018-07" db="EMBL/GenBank/DDBJ databases">
        <title>Dyella solisilvae sp. nov., isolated from the pine and broad-leaved mixed forest soil.</title>
        <authorList>
            <person name="Gao Z."/>
            <person name="Qiu L."/>
        </authorList>
    </citation>
    <scope>NUCLEOTIDE SEQUENCE [LARGE SCALE GENOMIC DNA]</scope>
    <source>
        <strain evidence="2 3">DHG54</strain>
    </source>
</reference>
<dbReference type="OrthoDB" id="8266045at2"/>
<dbReference type="RefSeq" id="WP_114826140.1">
    <property type="nucleotide sequence ID" value="NZ_QQSY01000004.1"/>
</dbReference>
<keyword evidence="3" id="KW-1185">Reference proteome</keyword>
<evidence type="ECO:0000313" key="2">
    <source>
        <dbReference type="EMBL" id="RDI97823.1"/>
    </source>
</evidence>
<evidence type="ECO:0000313" key="3">
    <source>
        <dbReference type="Proteomes" id="UP000254711"/>
    </source>
</evidence>
<proteinExistence type="predicted"/>
<dbReference type="Pfam" id="PF09361">
    <property type="entry name" value="Phasin_2"/>
    <property type="match status" value="1"/>
</dbReference>
<dbReference type="Proteomes" id="UP000254711">
    <property type="component" value="Unassembled WGS sequence"/>
</dbReference>
<gene>
    <name evidence="2" type="ORF">DVT68_15470</name>
</gene>
<evidence type="ECO:0000259" key="1">
    <source>
        <dbReference type="Pfam" id="PF09361"/>
    </source>
</evidence>
<dbReference type="AlphaFoldDB" id="A0A370K5B4"/>
<accession>A0A370K5B4</accession>
<name>A0A370K5B4_9GAMM</name>
<sequence>MSNPGDLPLALYKANTEFQLRVNKLVMENWRKWLEMSTRAVDDGIAESQARVEQLLKAQDWVGLATIPADTFWRQLQQRMGDANVTNQIAANVQQHFAQGLQDAFETWQKDTARALSGLGEGALSTTQWSDMMGQWGHLWPWANSKGPTQGK</sequence>
<organism evidence="2 3">
    <name type="scientific">Dyella solisilvae</name>
    <dbReference type="NCBI Taxonomy" id="1920168"/>
    <lineage>
        <taxon>Bacteria</taxon>
        <taxon>Pseudomonadati</taxon>
        <taxon>Pseudomonadota</taxon>
        <taxon>Gammaproteobacteria</taxon>
        <taxon>Lysobacterales</taxon>
        <taxon>Rhodanobacteraceae</taxon>
        <taxon>Dyella</taxon>
    </lineage>
</organism>